<dbReference type="RefSeq" id="WP_053972827.1">
    <property type="nucleotide sequence ID" value="NZ_FNUE01000002.1"/>
</dbReference>
<evidence type="ECO:0000313" key="4">
    <source>
        <dbReference type="Proteomes" id="UP000183071"/>
    </source>
</evidence>
<dbReference type="Proteomes" id="UP000037716">
    <property type="component" value="Unassembled WGS sequence"/>
</dbReference>
<name>A0A0M9CDW4_9FLAO</name>
<reference evidence="1 3" key="1">
    <citation type="submission" date="2015-07" db="EMBL/GenBank/DDBJ databases">
        <title>Genome of Polaribacter dokdonenesis DSW-5, isolated from seawater off Dokdo in Korea.</title>
        <authorList>
            <person name="Yoon K."/>
            <person name="Song J.Y."/>
            <person name="Kim J.F."/>
        </authorList>
    </citation>
    <scope>NUCLEOTIDE SEQUENCE [LARGE SCALE GENOMIC DNA]</scope>
    <source>
        <strain evidence="1 3">DSW-5</strain>
    </source>
</reference>
<reference evidence="2 4" key="2">
    <citation type="submission" date="2016-10" db="EMBL/GenBank/DDBJ databases">
        <authorList>
            <person name="Varghese N."/>
            <person name="Submissions S."/>
        </authorList>
    </citation>
    <scope>NUCLEOTIDE SEQUENCE [LARGE SCALE GENOMIC DNA]</scope>
    <source>
        <strain evidence="2 4">DSW-5</strain>
    </source>
</reference>
<sequence>MRYLVCLVVLLLFSCESEIREKEVISVAGKSLKAINHTFYNYLYENQPATRTHTSNLTISDDKIMAINNTVFHYFNEDLSKNYTYTTNYSYSYNSFGLLIDIQTEGFSDLNPTVKVENSYDFNYNANNEITEINYRNSFGDILTKYIFTYSNDAINKRVEFYDSFGLVYYNEIELLKDNNGKIYKQSSKGPVLSTTNINALSEVLQEATFDTNNNLETLALNGEVYTEFAYRNTEIPDFLKKIKLPFLDAFPHHILMSDFSQITAYNNTNFIHAEIAKNASSINKEYSYTFSIENYPLEVEVTANSKTQYKTVYNYN</sequence>
<protein>
    <recommendedName>
        <fullName evidence="5">DUF4595 domain-containing protein</fullName>
    </recommendedName>
</protein>
<keyword evidence="4" id="KW-1185">Reference proteome</keyword>
<evidence type="ECO:0008006" key="5">
    <source>
        <dbReference type="Google" id="ProtNLM"/>
    </source>
</evidence>
<comment type="caution">
    <text evidence="1">The sequence shown here is derived from an EMBL/GenBank/DDBJ whole genome shotgun (WGS) entry which is preliminary data.</text>
</comment>
<evidence type="ECO:0000313" key="3">
    <source>
        <dbReference type="Proteomes" id="UP000037716"/>
    </source>
</evidence>
<dbReference type="PATRIC" id="fig|1300348.6.peg.104"/>
<dbReference type="AlphaFoldDB" id="A0A0M9CDW4"/>
<dbReference type="EMBL" id="LGBR01000001">
    <property type="protein sequence ID" value="KOY50542.1"/>
    <property type="molecule type" value="Genomic_DNA"/>
</dbReference>
<dbReference type="OrthoDB" id="5903604at2"/>
<dbReference type="PROSITE" id="PS51257">
    <property type="entry name" value="PROKAR_LIPOPROTEIN"/>
    <property type="match status" value="1"/>
</dbReference>
<dbReference type="Proteomes" id="UP000183071">
    <property type="component" value="Unassembled WGS sequence"/>
</dbReference>
<gene>
    <name evidence="1" type="ORF">I602_102</name>
    <name evidence="2" type="ORF">SAMN05444353_2668</name>
</gene>
<dbReference type="EMBL" id="FNUE01000002">
    <property type="protein sequence ID" value="SEE60509.1"/>
    <property type="molecule type" value="Genomic_DNA"/>
</dbReference>
<organism evidence="1 3">
    <name type="scientific">Polaribacter dokdonensis DSW-5</name>
    <dbReference type="NCBI Taxonomy" id="1300348"/>
    <lineage>
        <taxon>Bacteria</taxon>
        <taxon>Pseudomonadati</taxon>
        <taxon>Bacteroidota</taxon>
        <taxon>Flavobacteriia</taxon>
        <taxon>Flavobacteriales</taxon>
        <taxon>Flavobacteriaceae</taxon>
    </lineage>
</organism>
<evidence type="ECO:0000313" key="1">
    <source>
        <dbReference type="EMBL" id="KOY50542.1"/>
    </source>
</evidence>
<proteinExistence type="predicted"/>
<dbReference type="STRING" id="1300348.I602_102"/>
<evidence type="ECO:0000313" key="2">
    <source>
        <dbReference type="EMBL" id="SEE60509.1"/>
    </source>
</evidence>
<accession>A0A0M9CDW4</accession>